<reference evidence="1 2" key="1">
    <citation type="journal article" date="2017" name="Nat. Commun.">
        <title>Genome assembly with in vitro proximity ligation data and whole-genome triplication in lettuce.</title>
        <authorList>
            <person name="Reyes-Chin-Wo S."/>
            <person name="Wang Z."/>
            <person name="Yang X."/>
            <person name="Kozik A."/>
            <person name="Arikit S."/>
            <person name="Song C."/>
            <person name="Xia L."/>
            <person name="Froenicke L."/>
            <person name="Lavelle D.O."/>
            <person name="Truco M.J."/>
            <person name="Xia R."/>
            <person name="Zhu S."/>
            <person name="Xu C."/>
            <person name="Xu H."/>
            <person name="Xu X."/>
            <person name="Cox K."/>
            <person name="Korf I."/>
            <person name="Meyers B.C."/>
            <person name="Michelmore R.W."/>
        </authorList>
    </citation>
    <scope>NUCLEOTIDE SEQUENCE [LARGE SCALE GENOMIC DNA]</scope>
    <source>
        <strain evidence="2">cv. Salinas</strain>
        <tissue evidence="1">Seedlings</tissue>
    </source>
</reference>
<name>A0A9R1W040_LACSA</name>
<dbReference type="InterPro" id="IPR006476">
    <property type="entry name" value="CHP01589_pln"/>
</dbReference>
<protein>
    <submittedName>
        <fullName evidence="1">Uncharacterized protein</fullName>
    </submittedName>
</protein>
<gene>
    <name evidence="1" type="ORF">LSAT_V11C400227160</name>
</gene>
<dbReference type="PANTHER" id="PTHR31871:SF63">
    <property type="entry name" value="ANGIOTENSIN-CONVERTING ENZYME 2"/>
    <property type="match status" value="1"/>
</dbReference>
<evidence type="ECO:0000313" key="2">
    <source>
        <dbReference type="Proteomes" id="UP000235145"/>
    </source>
</evidence>
<organism evidence="1 2">
    <name type="scientific">Lactuca sativa</name>
    <name type="common">Garden lettuce</name>
    <dbReference type="NCBI Taxonomy" id="4236"/>
    <lineage>
        <taxon>Eukaryota</taxon>
        <taxon>Viridiplantae</taxon>
        <taxon>Streptophyta</taxon>
        <taxon>Embryophyta</taxon>
        <taxon>Tracheophyta</taxon>
        <taxon>Spermatophyta</taxon>
        <taxon>Magnoliopsida</taxon>
        <taxon>eudicotyledons</taxon>
        <taxon>Gunneridae</taxon>
        <taxon>Pentapetalae</taxon>
        <taxon>asterids</taxon>
        <taxon>campanulids</taxon>
        <taxon>Asterales</taxon>
        <taxon>Asteraceae</taxon>
        <taxon>Cichorioideae</taxon>
        <taxon>Cichorieae</taxon>
        <taxon>Lactucinae</taxon>
        <taxon>Lactuca</taxon>
    </lineage>
</organism>
<dbReference type="NCBIfam" id="TIGR01589">
    <property type="entry name" value="A_thal_3526"/>
    <property type="match status" value="1"/>
</dbReference>
<sequence length="110" mass="12806">MRRIQSHKLPCLHCQPQGFIKMVHHLIERCILFRMGRDDCMRTLAKHANIHPTVTFTVWEELLKENKTFFQAYSRSILPSNIVLNGKSVNDNHKKPIISIVMEEHNGGDD</sequence>
<comment type="caution">
    <text evidence="1">The sequence shown here is derived from an EMBL/GenBank/DDBJ whole genome shotgun (WGS) entry which is preliminary data.</text>
</comment>
<proteinExistence type="predicted"/>
<accession>A0A9R1W040</accession>
<dbReference type="AlphaFoldDB" id="A0A9R1W040"/>
<dbReference type="Pfam" id="PF09713">
    <property type="entry name" value="A_thal_3526"/>
    <property type="match status" value="1"/>
</dbReference>
<dbReference type="Proteomes" id="UP000235145">
    <property type="component" value="Unassembled WGS sequence"/>
</dbReference>
<evidence type="ECO:0000313" key="1">
    <source>
        <dbReference type="EMBL" id="KAJ0214092.1"/>
    </source>
</evidence>
<dbReference type="PANTHER" id="PTHR31871">
    <property type="entry name" value="OS02G0137100 PROTEIN"/>
    <property type="match status" value="1"/>
</dbReference>
<dbReference type="EMBL" id="NBSK02000004">
    <property type="protein sequence ID" value="KAJ0214092.1"/>
    <property type="molecule type" value="Genomic_DNA"/>
</dbReference>
<keyword evidence="2" id="KW-1185">Reference proteome</keyword>